<comment type="caution">
    <text evidence="1">The sequence shown here is derived from an EMBL/GenBank/DDBJ whole genome shotgun (WGS) entry which is preliminary data.</text>
</comment>
<dbReference type="VEuPathDB" id="TriTrypDB:C3747_385g6"/>
<dbReference type="EMBL" id="PRFA01000184">
    <property type="protein sequence ID" value="PWU85066.1"/>
    <property type="molecule type" value="Genomic_DNA"/>
</dbReference>
<proteinExistence type="predicted"/>
<accession>A0A2V2UPE4</accession>
<protein>
    <submittedName>
        <fullName evidence="1">Uncharacterized protein</fullName>
    </submittedName>
</protein>
<dbReference type="VEuPathDB" id="TriTrypDB:TcCLB.507801.160"/>
<dbReference type="VEuPathDB" id="TriTrypDB:TcBrA4_0100240"/>
<organism evidence="1 2">
    <name type="scientific">Trypanosoma cruzi</name>
    <dbReference type="NCBI Taxonomy" id="5693"/>
    <lineage>
        <taxon>Eukaryota</taxon>
        <taxon>Discoba</taxon>
        <taxon>Euglenozoa</taxon>
        <taxon>Kinetoplastea</taxon>
        <taxon>Metakinetoplastina</taxon>
        <taxon>Trypanosomatida</taxon>
        <taxon>Trypanosomatidae</taxon>
        <taxon>Trypanosoma</taxon>
        <taxon>Schizotrypanum</taxon>
    </lineage>
</organism>
<name>A0A2V2UPE4_TRYCR</name>
<dbReference type="VEuPathDB" id="TriTrypDB:C4B63_184g37"/>
<sequence>MNVLTSEPTKWADTVEFSIDCLFSSQSARNVEDVLSKASTRKHQKNLLKAVEPFIPKMIENPNGISILTSLVKYGTIVTVSNVTRIVLHSCEKVLTCGKAPVEVCEAPLGVLLERILYREDCTDDCRMNLIKILKSLDHSLLLGSSVFLLATARLMIFDRAFAVSVCSNIKAKKAFFQLFLIKTKKNVVIRFCELVLSMEERKEDLTDLCSVFVFNALHTLYTANSSLRPWKEVTMLLASCGCIAVVREMVKLLSEWPDISVYLRNDHYAKVIAYLLARNPEMNNGIVLLKVLFQKKEDFDEIMASRKSSQLRLLAAIAEKPAYVAALSETLGESPGKSLLAAAVRYRNINKPKALATKEVLLQRIDKIRSVSGTIGSLDKTLKRRRE</sequence>
<dbReference type="VEuPathDB" id="TriTrypDB:TcCL_ESM07467"/>
<dbReference type="OrthoDB" id="276683at2759"/>
<dbReference type="VEuPathDB" id="TriTrypDB:TCDM_08975"/>
<dbReference type="VEuPathDB" id="TriTrypDB:TcCLB.511627.70"/>
<dbReference type="VEuPathDB" id="TriTrypDB:Tc_MARK_9724"/>
<dbReference type="AlphaFoldDB" id="A0A2V2UPE4"/>
<gene>
    <name evidence="1" type="ORF">C4B63_184g37</name>
</gene>
<dbReference type="Proteomes" id="UP000246121">
    <property type="component" value="Unassembled WGS sequence"/>
</dbReference>
<evidence type="ECO:0000313" key="1">
    <source>
        <dbReference type="EMBL" id="PWU85066.1"/>
    </source>
</evidence>
<reference evidence="1 2" key="1">
    <citation type="journal article" date="2018" name="Microb. Genom.">
        <title>Expanding an expanded genome: long-read sequencing of Trypanosoma cruzi.</title>
        <authorList>
            <person name="Berna L."/>
            <person name="Rodriguez M."/>
            <person name="Chiribao M.L."/>
            <person name="Parodi-Talice A."/>
            <person name="Pita S."/>
            <person name="Rijo G."/>
            <person name="Alvarez-Valin F."/>
            <person name="Robello C."/>
        </authorList>
    </citation>
    <scope>NUCLEOTIDE SEQUENCE [LARGE SCALE GENOMIC DNA]</scope>
    <source>
        <strain evidence="1 2">Dm28c</strain>
    </source>
</reference>
<dbReference type="VEuPathDB" id="TriTrypDB:TcG_07969"/>
<dbReference type="VEuPathDB" id="TriTrypDB:TcYC6_0075810"/>
<dbReference type="VEuPathDB" id="TriTrypDB:ECC02_009219"/>
<evidence type="ECO:0000313" key="2">
    <source>
        <dbReference type="Proteomes" id="UP000246121"/>
    </source>
</evidence>
<dbReference type="VEuPathDB" id="TriTrypDB:BCY84_03306"/>
<dbReference type="VEuPathDB" id="TriTrypDB:TCSYLVIO_003495"/>